<dbReference type="InterPro" id="IPR007325">
    <property type="entry name" value="KFase/CYL"/>
</dbReference>
<accession>A0A9W6V9D0</accession>
<dbReference type="Gene3D" id="3.50.30.50">
    <property type="entry name" value="Putative cyclase"/>
    <property type="match status" value="1"/>
</dbReference>
<dbReference type="Pfam" id="PF04199">
    <property type="entry name" value="Cyclase"/>
    <property type="match status" value="1"/>
</dbReference>
<gene>
    <name evidence="1" type="ORF">Aglo03_58010</name>
</gene>
<dbReference type="GO" id="GO:0004061">
    <property type="term" value="F:arylformamidase activity"/>
    <property type="evidence" value="ECO:0007669"/>
    <property type="project" value="InterPro"/>
</dbReference>
<evidence type="ECO:0008006" key="3">
    <source>
        <dbReference type="Google" id="ProtNLM"/>
    </source>
</evidence>
<protein>
    <recommendedName>
        <fullName evidence="3">Kynurenine formamidase</fullName>
    </recommendedName>
</protein>
<comment type="caution">
    <text evidence="1">The sequence shown here is derived from an EMBL/GenBank/DDBJ whole genome shotgun (WGS) entry which is preliminary data.</text>
</comment>
<dbReference type="EMBL" id="BSSD01000011">
    <property type="protein sequence ID" value="GLW94985.1"/>
    <property type="molecule type" value="Genomic_DNA"/>
</dbReference>
<dbReference type="AlphaFoldDB" id="A0A9W6V9D0"/>
<evidence type="ECO:0000313" key="1">
    <source>
        <dbReference type="EMBL" id="GLW94985.1"/>
    </source>
</evidence>
<reference evidence="1" key="1">
    <citation type="submission" date="2023-02" db="EMBL/GenBank/DDBJ databases">
        <title>Actinokineospora globicatena NBRC 15670.</title>
        <authorList>
            <person name="Ichikawa N."/>
            <person name="Sato H."/>
            <person name="Tonouchi N."/>
        </authorList>
    </citation>
    <scope>NUCLEOTIDE SEQUENCE</scope>
    <source>
        <strain evidence="1">NBRC 15670</strain>
    </source>
</reference>
<sequence length="299" mass="32210">MTVAEQWRVEFDAEVTFRNGGSLSVRGFRLDSPTPELTDAEVGESLVRHLGLLMVGGVEIANRRMLAEPHKGSRGVETSRPTARLVDLSHPIHAGMVTYPGVPGPEITDHLTREASRSVYGPGTEFHIGRITLVANTGTYVDSPFHRYPDGTDLAGLPLERLADLDGVVIRVAGDGLRAVDRAALLPFDVAGKAVLVHTGFDEHWGTDAYFRDHPHLTAEAADWLVEQGAALVGIDSLNIDSTDGPHRPVHTGLLAAGIPVVEHLRGLEQLPASGFRFHAVPPPVVDFGTFPVRAYAVL</sequence>
<dbReference type="Proteomes" id="UP001165042">
    <property type="component" value="Unassembled WGS sequence"/>
</dbReference>
<organism evidence="1 2">
    <name type="scientific">Actinokineospora globicatena</name>
    <dbReference type="NCBI Taxonomy" id="103729"/>
    <lineage>
        <taxon>Bacteria</taxon>
        <taxon>Bacillati</taxon>
        <taxon>Actinomycetota</taxon>
        <taxon>Actinomycetes</taxon>
        <taxon>Pseudonocardiales</taxon>
        <taxon>Pseudonocardiaceae</taxon>
        <taxon>Actinokineospora</taxon>
    </lineage>
</organism>
<proteinExistence type="predicted"/>
<dbReference type="PANTHER" id="PTHR31118:SF32">
    <property type="entry name" value="KYNURENINE FORMAMIDASE"/>
    <property type="match status" value="1"/>
</dbReference>
<dbReference type="PANTHER" id="PTHR31118">
    <property type="entry name" value="CYCLASE-LIKE PROTEIN 2"/>
    <property type="match status" value="1"/>
</dbReference>
<dbReference type="GO" id="GO:0019441">
    <property type="term" value="P:L-tryptophan catabolic process to kynurenine"/>
    <property type="evidence" value="ECO:0007669"/>
    <property type="project" value="InterPro"/>
</dbReference>
<dbReference type="InterPro" id="IPR037175">
    <property type="entry name" value="KFase_sf"/>
</dbReference>
<dbReference type="SUPFAM" id="SSF102198">
    <property type="entry name" value="Putative cyclase"/>
    <property type="match status" value="1"/>
</dbReference>
<keyword evidence="2" id="KW-1185">Reference proteome</keyword>
<evidence type="ECO:0000313" key="2">
    <source>
        <dbReference type="Proteomes" id="UP001165042"/>
    </source>
</evidence>
<name>A0A9W6V9D0_9PSEU</name>